<dbReference type="Gene3D" id="3.20.20.80">
    <property type="entry name" value="Glycosidases"/>
    <property type="match status" value="1"/>
</dbReference>
<dbReference type="EMBL" id="FOLW01000003">
    <property type="protein sequence ID" value="SFC63348.1"/>
    <property type="molecule type" value="Genomic_DNA"/>
</dbReference>
<dbReference type="Proteomes" id="UP000226420">
    <property type="component" value="Unassembled WGS sequence"/>
</dbReference>
<organism evidence="2 3">
    <name type="scientific">Pragia fontium DSM 5563 = ATCC 49100</name>
    <dbReference type="NCBI Taxonomy" id="1122977"/>
    <lineage>
        <taxon>Bacteria</taxon>
        <taxon>Pseudomonadati</taxon>
        <taxon>Pseudomonadota</taxon>
        <taxon>Gammaproteobacteria</taxon>
        <taxon>Enterobacterales</taxon>
        <taxon>Budviciaceae</taxon>
        <taxon>Pragia</taxon>
    </lineage>
</organism>
<feature type="domain" description="DUF4434" evidence="1">
    <location>
        <begin position="22"/>
        <end position="291"/>
    </location>
</feature>
<protein>
    <recommendedName>
        <fullName evidence="1">DUF4434 domain-containing protein</fullName>
    </recommendedName>
</protein>
<evidence type="ECO:0000313" key="3">
    <source>
        <dbReference type="Proteomes" id="UP000226420"/>
    </source>
</evidence>
<sequence>MLNLYRIFMIGLMLVAPGAFAINGVIYQPQLRDRQSDPAQWQALMTKLHQQQIDTLVVQWTRYGDAFQSPQEQQWLQQRLLTAHQSGLRLIIGLNADPDFFSRQNQPPAALENYLNRLRNQDVQQAKVWQRLLGSHRIDGWYISAEIDDLNWRSEAKQAQAEQWLQSTRRQLNQLDDKPVYISSFFAGNMSPQGYQQWISRLAASGMKVWVQDGAGIAKLSPNERKLYLNPLVECTNPSPAAGVVNEVFRQLPGDTFKAQPITEKQLKQLLTQPQRCAKDRLLFSLRYLPQAQGVLDYR</sequence>
<evidence type="ECO:0000259" key="1">
    <source>
        <dbReference type="Pfam" id="PF14488"/>
    </source>
</evidence>
<dbReference type="NCBIfam" id="NF007404">
    <property type="entry name" value="PRK09936.1"/>
    <property type="match status" value="1"/>
</dbReference>
<dbReference type="AlphaFoldDB" id="A0AAJ4W9U6"/>
<reference evidence="2 3" key="1">
    <citation type="submission" date="2016-10" db="EMBL/GenBank/DDBJ databases">
        <authorList>
            <person name="Varghese N."/>
            <person name="Submissions S."/>
        </authorList>
    </citation>
    <scope>NUCLEOTIDE SEQUENCE [LARGE SCALE GENOMIC DNA]</scope>
    <source>
        <strain evidence="2 3">DSM 5563</strain>
    </source>
</reference>
<comment type="caution">
    <text evidence="2">The sequence shown here is derived from an EMBL/GenBank/DDBJ whole genome shotgun (WGS) entry which is preliminary data.</text>
</comment>
<proteinExistence type="predicted"/>
<evidence type="ECO:0000313" key="2">
    <source>
        <dbReference type="EMBL" id="SFC63348.1"/>
    </source>
</evidence>
<name>A0AAJ4W9U6_9GAMM</name>
<gene>
    <name evidence="2" type="ORF">SAMN02745723_103166</name>
</gene>
<accession>A0AAJ4W9U6</accession>
<dbReference type="RefSeq" id="WP_083399647.1">
    <property type="nucleotide sequence ID" value="NZ_FOLW01000003.1"/>
</dbReference>
<dbReference type="InterPro" id="IPR027849">
    <property type="entry name" value="DUF4434"/>
</dbReference>
<dbReference type="Pfam" id="PF14488">
    <property type="entry name" value="DUF4434"/>
    <property type="match status" value="1"/>
</dbReference>